<feature type="transmembrane region" description="Helical" evidence="2">
    <location>
        <begin position="103"/>
        <end position="122"/>
    </location>
</feature>
<gene>
    <name evidence="4" type="ORF">JNW91_00255</name>
</gene>
<protein>
    <recommendedName>
        <fullName evidence="3">DUF6545 domain-containing protein</fullName>
    </recommendedName>
</protein>
<dbReference type="Pfam" id="PF20182">
    <property type="entry name" value="DUF6545"/>
    <property type="match status" value="1"/>
</dbReference>
<name>A0ABS1XMF1_9ACTN</name>
<keyword evidence="5" id="KW-1185">Reference proteome</keyword>
<accession>A0ABS1XMF1</accession>
<dbReference type="InterPro" id="IPR050039">
    <property type="entry name" value="MAB_1171c-like"/>
</dbReference>
<evidence type="ECO:0000313" key="5">
    <source>
        <dbReference type="Proteomes" id="UP000601027"/>
    </source>
</evidence>
<keyword evidence="2" id="KW-0812">Transmembrane</keyword>
<dbReference type="InterPro" id="IPR046675">
    <property type="entry name" value="DUF6545"/>
</dbReference>
<feature type="transmembrane region" description="Helical" evidence="2">
    <location>
        <begin position="142"/>
        <end position="165"/>
    </location>
</feature>
<comment type="caution">
    <text evidence="4">The sequence shown here is derived from an EMBL/GenBank/DDBJ whole genome shotgun (WGS) entry which is preliminary data.</text>
</comment>
<evidence type="ECO:0000313" key="4">
    <source>
        <dbReference type="EMBL" id="MBM0230435.1"/>
    </source>
</evidence>
<feature type="transmembrane region" description="Helical" evidence="2">
    <location>
        <begin position="71"/>
        <end position="91"/>
    </location>
</feature>
<feature type="transmembrane region" description="Helical" evidence="2">
    <location>
        <begin position="177"/>
        <end position="195"/>
    </location>
</feature>
<feature type="region of interest" description="Disordered" evidence="1">
    <location>
        <begin position="352"/>
        <end position="372"/>
    </location>
</feature>
<proteinExistence type="predicted"/>
<dbReference type="EMBL" id="JAEVHM010000001">
    <property type="protein sequence ID" value="MBM0230435.1"/>
    <property type="molecule type" value="Genomic_DNA"/>
</dbReference>
<evidence type="ECO:0000259" key="3">
    <source>
        <dbReference type="Pfam" id="PF20182"/>
    </source>
</evidence>
<feature type="transmembrane region" description="Helical" evidence="2">
    <location>
        <begin position="6"/>
        <end position="24"/>
    </location>
</feature>
<dbReference type="RefSeq" id="WP_203172918.1">
    <property type="nucleotide sequence ID" value="NZ_JAEVHM010000001.1"/>
</dbReference>
<feature type="transmembrane region" description="Helical" evidence="2">
    <location>
        <begin position="215"/>
        <end position="241"/>
    </location>
</feature>
<keyword evidence="2" id="KW-1133">Transmembrane helix</keyword>
<organism evidence="4 5">
    <name type="scientific">Micromonospora parastrephiae</name>
    <dbReference type="NCBI Taxonomy" id="2806101"/>
    <lineage>
        <taxon>Bacteria</taxon>
        <taxon>Bacillati</taxon>
        <taxon>Actinomycetota</taxon>
        <taxon>Actinomycetes</taxon>
        <taxon>Micromonosporales</taxon>
        <taxon>Micromonosporaceae</taxon>
        <taxon>Micromonospora</taxon>
    </lineage>
</organism>
<feature type="domain" description="DUF6545" evidence="3">
    <location>
        <begin position="249"/>
        <end position="390"/>
    </location>
</feature>
<feature type="transmembrane region" description="Helical" evidence="2">
    <location>
        <begin position="36"/>
        <end position="59"/>
    </location>
</feature>
<evidence type="ECO:0000256" key="2">
    <source>
        <dbReference type="SAM" id="Phobius"/>
    </source>
</evidence>
<dbReference type="Proteomes" id="UP000601027">
    <property type="component" value="Unassembled WGS sequence"/>
</dbReference>
<sequence>MLVAIGHIVTAVLAMAAFLVKLGALRRDPEDPKIQASVAICLGCAVAVIVGWAPVYTAIDQATGIPNVTKILENGSVLVVAAAVQILFLYLGDPEEAPRRLRVRLVLLTAVLCLMVAMFVAADVAVSEPLRFAERYAELPEIGIYMLGYLICLAVAIGDILRMSIRYAKFAERRLRVSMRLLAIGATFGAGYVVHKGLFIALKLRGVDPPWSEPIVSQALITLALPLVCISLVLSSAWKFADAVRALPRRRRLYRRLHPLWYALFQATPTIALDPPRKPERARGVLLSAGQHLYRRCVEIADGLQALGPLDPGVIAEAKRSAAGAGYSFDRAAAAGEAAAILVAMQRLNSPAKAGPELQEEPGLEPQESRVLHPDVEADAQRLALVSDALVELLARDSNSRAVVPAHRK</sequence>
<keyword evidence="2" id="KW-0472">Membrane</keyword>
<reference evidence="4 5" key="1">
    <citation type="submission" date="2021-01" db="EMBL/GenBank/DDBJ databases">
        <title>Draft genome sequence of Micromonospora sp. strain STR1_7.</title>
        <authorList>
            <person name="Karlyshev A."/>
            <person name="Jawad R."/>
        </authorList>
    </citation>
    <scope>NUCLEOTIDE SEQUENCE [LARGE SCALE GENOMIC DNA]</scope>
    <source>
        <strain evidence="4 5">STR1-7</strain>
    </source>
</reference>
<evidence type="ECO:0000256" key="1">
    <source>
        <dbReference type="SAM" id="MobiDB-lite"/>
    </source>
</evidence>
<dbReference type="NCBIfam" id="NF042915">
    <property type="entry name" value="MAB_1171c_fam"/>
    <property type="match status" value="1"/>
</dbReference>